<dbReference type="RefSeq" id="WP_076836111.1">
    <property type="nucleotide sequence ID" value="NZ_CP019434.1"/>
</dbReference>
<evidence type="ECO:0000313" key="2">
    <source>
        <dbReference type="Proteomes" id="UP000243807"/>
    </source>
</evidence>
<dbReference type="KEGG" id="afy:BW247_04745"/>
<gene>
    <name evidence="1" type="ORF">BW247_04745</name>
</gene>
<reference evidence="1 2" key="1">
    <citation type="submission" date="2017-01" db="EMBL/GenBank/DDBJ databases">
        <title>Draft sequence of Acidihalobacter ferrooxidans strain DSM 14175 (strain V8).</title>
        <authorList>
            <person name="Khaleque H.N."/>
            <person name="Ramsay J.P."/>
            <person name="Murphy R.J.T."/>
            <person name="Kaksonen A.H."/>
            <person name="Boxall N.J."/>
            <person name="Watkin E.L.J."/>
        </authorList>
    </citation>
    <scope>NUCLEOTIDE SEQUENCE [LARGE SCALE GENOMIC DNA]</scope>
    <source>
        <strain evidence="1 2">V8</strain>
    </source>
</reference>
<dbReference type="AlphaFoldDB" id="A0A1P8UF52"/>
<dbReference type="Proteomes" id="UP000243807">
    <property type="component" value="Chromosome"/>
</dbReference>
<keyword evidence="2" id="KW-1185">Reference proteome</keyword>
<name>A0A1P8UF52_9GAMM</name>
<sequence length="77" mass="8499">MGTSPDALKAENLAAARQRLRRVAHREPWPLRLLEPAQRPLVDAFLLGLAAGGSSALRHWFAHRIAAALTIAPRSRR</sequence>
<dbReference type="STRING" id="1765967.BW247_04745"/>
<dbReference type="EMBL" id="CP019434">
    <property type="protein sequence ID" value="APZ42480.1"/>
    <property type="molecule type" value="Genomic_DNA"/>
</dbReference>
<accession>A0A1P8UF52</accession>
<protein>
    <submittedName>
        <fullName evidence="1">Uncharacterized protein</fullName>
    </submittedName>
</protein>
<proteinExistence type="predicted"/>
<evidence type="ECO:0000313" key="1">
    <source>
        <dbReference type="EMBL" id="APZ42480.1"/>
    </source>
</evidence>
<organism evidence="1 2">
    <name type="scientific">Acidihalobacter ferrooxydans</name>
    <dbReference type="NCBI Taxonomy" id="1765967"/>
    <lineage>
        <taxon>Bacteria</taxon>
        <taxon>Pseudomonadati</taxon>
        <taxon>Pseudomonadota</taxon>
        <taxon>Gammaproteobacteria</taxon>
        <taxon>Chromatiales</taxon>
        <taxon>Ectothiorhodospiraceae</taxon>
        <taxon>Acidihalobacter</taxon>
    </lineage>
</organism>